<protein>
    <submittedName>
        <fullName evidence="2">Uncharacterized protein</fullName>
    </submittedName>
</protein>
<keyword evidence="1" id="KW-0472">Membrane</keyword>
<feature type="transmembrane region" description="Helical" evidence="1">
    <location>
        <begin position="80"/>
        <end position="97"/>
    </location>
</feature>
<accession>A0A6C0EAT5</accession>
<evidence type="ECO:0000256" key="1">
    <source>
        <dbReference type="SAM" id="Phobius"/>
    </source>
</evidence>
<keyword evidence="1" id="KW-0812">Transmembrane</keyword>
<name>A0A6C0EAT5_9ZZZZ</name>
<dbReference type="EMBL" id="MN739745">
    <property type="protein sequence ID" value="QHT24495.1"/>
    <property type="molecule type" value="Genomic_DNA"/>
</dbReference>
<evidence type="ECO:0000313" key="2">
    <source>
        <dbReference type="EMBL" id="QHT24495.1"/>
    </source>
</evidence>
<dbReference type="AlphaFoldDB" id="A0A6C0EAT5"/>
<proteinExistence type="predicted"/>
<sequence>MTKIKIEEASGGFINMVDASFNILNNSKYFAGLMMLLMNLGSRYISLELSQFQEEILSNVIVRRAIVFTIIFIATRDIKISLIFTALFIILVSGVFNEDSSYCLLPRKYNPKKITKEEYHYAQTIIEKYHKQIKKE</sequence>
<organism evidence="2">
    <name type="scientific">viral metagenome</name>
    <dbReference type="NCBI Taxonomy" id="1070528"/>
    <lineage>
        <taxon>unclassified sequences</taxon>
        <taxon>metagenomes</taxon>
        <taxon>organismal metagenomes</taxon>
    </lineage>
</organism>
<keyword evidence="1" id="KW-1133">Transmembrane helix</keyword>
<reference evidence="2" key="1">
    <citation type="journal article" date="2020" name="Nature">
        <title>Giant virus diversity and host interactions through global metagenomics.</title>
        <authorList>
            <person name="Schulz F."/>
            <person name="Roux S."/>
            <person name="Paez-Espino D."/>
            <person name="Jungbluth S."/>
            <person name="Walsh D.A."/>
            <person name="Denef V.J."/>
            <person name="McMahon K.D."/>
            <person name="Konstantinidis K.T."/>
            <person name="Eloe-Fadrosh E.A."/>
            <person name="Kyrpides N.C."/>
            <person name="Woyke T."/>
        </authorList>
    </citation>
    <scope>NUCLEOTIDE SEQUENCE</scope>
    <source>
        <strain evidence="2">GVMAG-M-3300023179-150</strain>
    </source>
</reference>